<feature type="region of interest" description="Disordered" evidence="1">
    <location>
        <begin position="194"/>
        <end position="217"/>
    </location>
</feature>
<protein>
    <submittedName>
        <fullName evidence="2">Uncharacterized protein</fullName>
    </submittedName>
</protein>
<gene>
    <name evidence="2" type="primary">Contig10694.g11446</name>
    <name evidence="2" type="ORF">STYLEM_10792</name>
</gene>
<dbReference type="InParanoid" id="A0A078ALN9"/>
<reference evidence="2 3" key="1">
    <citation type="submission" date="2014-06" db="EMBL/GenBank/DDBJ databases">
        <authorList>
            <person name="Swart Estienne"/>
        </authorList>
    </citation>
    <scope>NUCLEOTIDE SEQUENCE [LARGE SCALE GENOMIC DNA]</scope>
    <source>
        <strain evidence="2 3">130c</strain>
    </source>
</reference>
<accession>A0A078ALN9</accession>
<organism evidence="2 3">
    <name type="scientific">Stylonychia lemnae</name>
    <name type="common">Ciliate</name>
    <dbReference type="NCBI Taxonomy" id="5949"/>
    <lineage>
        <taxon>Eukaryota</taxon>
        <taxon>Sar</taxon>
        <taxon>Alveolata</taxon>
        <taxon>Ciliophora</taxon>
        <taxon>Intramacronucleata</taxon>
        <taxon>Spirotrichea</taxon>
        <taxon>Stichotrichia</taxon>
        <taxon>Sporadotrichida</taxon>
        <taxon>Oxytrichidae</taxon>
        <taxon>Stylonychinae</taxon>
        <taxon>Stylonychia</taxon>
    </lineage>
</organism>
<proteinExistence type="predicted"/>
<dbReference type="AlphaFoldDB" id="A0A078ALN9"/>
<dbReference type="EMBL" id="CCKQ01010256">
    <property type="protein sequence ID" value="CDW81768.1"/>
    <property type="molecule type" value="Genomic_DNA"/>
</dbReference>
<sequence length="217" mass="25336">MQDRYAELFTGENYNPESGIASQYYRMCYDQELQRIRIQGTLCVINPYFIEPSDEIEAKKSLFNLIKLKHEQQNSMISSWYIPYLLIINSCEDYFKAIYQAEQTIHYQILIKNEIAEDEIMEDSTFDQTKDNLHQQAQEQSQDSLQIGKFKRKSITKIKNSKIKNLIQEGISKFSKKSKRSITKIKVSAIKAKGKIKDNKNKKTQAKNRNSIISATK</sequence>
<evidence type="ECO:0000256" key="1">
    <source>
        <dbReference type="SAM" id="MobiDB-lite"/>
    </source>
</evidence>
<dbReference type="Proteomes" id="UP000039865">
    <property type="component" value="Unassembled WGS sequence"/>
</dbReference>
<keyword evidence="3" id="KW-1185">Reference proteome</keyword>
<evidence type="ECO:0000313" key="2">
    <source>
        <dbReference type="EMBL" id="CDW81768.1"/>
    </source>
</evidence>
<evidence type="ECO:0000313" key="3">
    <source>
        <dbReference type="Proteomes" id="UP000039865"/>
    </source>
</evidence>
<name>A0A078ALN9_STYLE</name>